<evidence type="ECO:0000256" key="1">
    <source>
        <dbReference type="SAM" id="SignalP"/>
    </source>
</evidence>
<keyword evidence="3" id="KW-1185">Reference proteome</keyword>
<protein>
    <recommendedName>
        <fullName evidence="4">Cupredoxin</fullName>
    </recommendedName>
</protein>
<organism evidence="2 3">
    <name type="scientific">Microdochium bolleyi</name>
    <dbReference type="NCBI Taxonomy" id="196109"/>
    <lineage>
        <taxon>Eukaryota</taxon>
        <taxon>Fungi</taxon>
        <taxon>Dikarya</taxon>
        <taxon>Ascomycota</taxon>
        <taxon>Pezizomycotina</taxon>
        <taxon>Sordariomycetes</taxon>
        <taxon>Xylariomycetidae</taxon>
        <taxon>Xylariales</taxon>
        <taxon>Microdochiaceae</taxon>
        <taxon>Microdochium</taxon>
    </lineage>
</organism>
<proteinExistence type="predicted"/>
<dbReference type="AlphaFoldDB" id="A0A136IJL3"/>
<feature type="signal peptide" evidence="1">
    <location>
        <begin position="1"/>
        <end position="17"/>
    </location>
</feature>
<dbReference type="EMBL" id="KQ964294">
    <property type="protein sequence ID" value="KXJ85147.1"/>
    <property type="molecule type" value="Genomic_DNA"/>
</dbReference>
<evidence type="ECO:0000313" key="2">
    <source>
        <dbReference type="EMBL" id="KXJ85147.1"/>
    </source>
</evidence>
<dbReference type="InParanoid" id="A0A136IJL3"/>
<dbReference type="OrthoDB" id="2331100at2759"/>
<keyword evidence="1" id="KW-0732">Signal</keyword>
<dbReference type="InterPro" id="IPR052953">
    <property type="entry name" value="Ser-rich/MCO-related"/>
</dbReference>
<reference evidence="3" key="1">
    <citation type="submission" date="2016-02" db="EMBL/GenBank/DDBJ databases">
        <title>Draft genome sequence of Microdochium bolleyi, a fungal endophyte of beachgrass.</title>
        <authorList>
            <consortium name="DOE Joint Genome Institute"/>
            <person name="David A.S."/>
            <person name="May G."/>
            <person name="Haridas S."/>
            <person name="Lim J."/>
            <person name="Wang M."/>
            <person name="Labutti K."/>
            <person name="Lipzen A."/>
            <person name="Barry K."/>
            <person name="Grigoriev I.V."/>
        </authorList>
    </citation>
    <scope>NUCLEOTIDE SEQUENCE [LARGE SCALE GENOMIC DNA]</scope>
    <source>
        <strain evidence="3">J235TASD1</strain>
    </source>
</reference>
<gene>
    <name evidence="2" type="ORF">Micbo1qcDRAFT_181076</name>
</gene>
<feature type="chain" id="PRO_5007292718" description="Cupredoxin" evidence="1">
    <location>
        <begin position="18"/>
        <end position="266"/>
    </location>
</feature>
<dbReference type="PANTHER" id="PTHR34883:SF8">
    <property type="entry name" value="EXTRACELLULAR SERINE-RICH PROTEIN (AFU_ORTHOLOGUE AFUA_6G00670)"/>
    <property type="match status" value="1"/>
</dbReference>
<accession>A0A136IJL3</accession>
<name>A0A136IJL3_9PEZI</name>
<dbReference type="STRING" id="196109.A0A136IJL3"/>
<sequence>MVCLYRLLLLLSTATSAAPAQTTASLSTESSVITSKVISSPAPTTITVKVGLQHDFQPDIITAKKDDVIQTTPSLTNLVHPGIDMFFSGNKESAAGEAPLSWELTVNDTSPIFFYCSAPGSCIDSAMIGVINPKQFWAAAIFQLSPGEEFPPEGTPVIPPTSLIATPSPAATSLAEVSDSSPQAALSTGAIAGIAIGGIAVLGMTVAFIYIRGRKRGVEKGHKESNATHRAATPMDPTHYQEVHNMSPVTPALIAYSSSFKSSEEC</sequence>
<dbReference type="Proteomes" id="UP000070501">
    <property type="component" value="Unassembled WGS sequence"/>
</dbReference>
<evidence type="ECO:0000313" key="3">
    <source>
        <dbReference type="Proteomes" id="UP000070501"/>
    </source>
</evidence>
<evidence type="ECO:0008006" key="4">
    <source>
        <dbReference type="Google" id="ProtNLM"/>
    </source>
</evidence>
<dbReference type="PANTHER" id="PTHR34883">
    <property type="entry name" value="SERINE-RICH PROTEIN, PUTATIVE-RELATED-RELATED"/>
    <property type="match status" value="1"/>
</dbReference>